<dbReference type="Pfam" id="PF03372">
    <property type="entry name" value="Exo_endo_phos"/>
    <property type="match status" value="1"/>
</dbReference>
<keyword evidence="5" id="KW-0464">Manganese</keyword>
<comment type="caution">
    <text evidence="7">The sequence shown here is derived from an EMBL/GenBank/DDBJ whole genome shotgun (WGS) entry which is preliminary data.</text>
</comment>
<name>M5UB14_9BACT</name>
<evidence type="ECO:0000256" key="4">
    <source>
        <dbReference type="ARBA" id="ARBA00022842"/>
    </source>
</evidence>
<comment type="cofactor">
    <cofactor evidence="5">
        <name>Mg(2+)</name>
        <dbReference type="ChEBI" id="CHEBI:18420"/>
    </cofactor>
    <cofactor evidence="5">
        <name>Mn(2+)</name>
        <dbReference type="ChEBI" id="CHEBI:29035"/>
    </cofactor>
    <text evidence="5">Probably binds two magnesium or manganese ions per subunit.</text>
</comment>
<gene>
    <name evidence="7" type="ORF">RSSM_00021</name>
</gene>
<accession>M5UB14</accession>
<dbReference type="InterPro" id="IPR004808">
    <property type="entry name" value="AP_endonuc_1"/>
</dbReference>
<proteinExistence type="inferred from homology"/>
<evidence type="ECO:0000259" key="6">
    <source>
        <dbReference type="Pfam" id="PF03372"/>
    </source>
</evidence>
<reference evidence="7 8" key="1">
    <citation type="journal article" date="2013" name="Mar. Genomics">
        <title>Expression of sulfatases in Rhodopirellula baltica and the diversity of sulfatases in the genus Rhodopirellula.</title>
        <authorList>
            <person name="Wegner C.E."/>
            <person name="Richter-Heitmann T."/>
            <person name="Klindworth A."/>
            <person name="Klockow C."/>
            <person name="Richter M."/>
            <person name="Achstetter T."/>
            <person name="Glockner F.O."/>
            <person name="Harder J."/>
        </authorList>
    </citation>
    <scope>NUCLEOTIDE SEQUENCE [LARGE SCALE GENOMIC DNA]</scope>
    <source>
        <strain evidence="7 8">SM41</strain>
    </source>
</reference>
<keyword evidence="8" id="KW-1185">Reference proteome</keyword>
<evidence type="ECO:0000313" key="7">
    <source>
        <dbReference type="EMBL" id="EMI58494.1"/>
    </source>
</evidence>
<sequence>MPQSPTSSDDVKLVSWNVNGIRAAMDKGFRDYLESEQPTIVCLQETKARPEQVDTSWADELGYEQLWNCAEKAGYSGTAIWSKNPG</sequence>
<dbReference type="GO" id="GO:0003906">
    <property type="term" value="F:DNA-(apurinic or apyrimidinic site) endonuclease activity"/>
    <property type="evidence" value="ECO:0007669"/>
    <property type="project" value="TreeGrafter"/>
</dbReference>
<dbReference type="Proteomes" id="UP000011885">
    <property type="component" value="Unassembled WGS sequence"/>
</dbReference>
<evidence type="ECO:0000256" key="1">
    <source>
        <dbReference type="ARBA" id="ARBA00007092"/>
    </source>
</evidence>
<dbReference type="GO" id="GO:0046872">
    <property type="term" value="F:metal ion binding"/>
    <property type="evidence" value="ECO:0007669"/>
    <property type="project" value="UniProtKB-KW"/>
</dbReference>
<keyword evidence="4 5" id="KW-0460">Magnesium</keyword>
<dbReference type="SUPFAM" id="SSF56219">
    <property type="entry name" value="DNase I-like"/>
    <property type="match status" value="1"/>
</dbReference>
<keyword evidence="2 5" id="KW-0479">Metal-binding</keyword>
<evidence type="ECO:0000256" key="5">
    <source>
        <dbReference type="PIRSR" id="PIRSR604808-2"/>
    </source>
</evidence>
<dbReference type="Gene3D" id="3.60.10.10">
    <property type="entry name" value="Endonuclease/exonuclease/phosphatase"/>
    <property type="match status" value="1"/>
</dbReference>
<dbReference type="InterPro" id="IPR036691">
    <property type="entry name" value="Endo/exonu/phosph_ase_sf"/>
</dbReference>
<feature type="binding site" evidence="5">
    <location>
        <position position="45"/>
    </location>
    <ligand>
        <name>Mg(2+)</name>
        <dbReference type="ChEBI" id="CHEBI:18420"/>
        <label>1</label>
    </ligand>
</feature>
<dbReference type="GO" id="GO:0006284">
    <property type="term" value="P:base-excision repair"/>
    <property type="evidence" value="ECO:0007669"/>
    <property type="project" value="TreeGrafter"/>
</dbReference>
<dbReference type="PANTHER" id="PTHR22748">
    <property type="entry name" value="AP ENDONUCLEASE"/>
    <property type="match status" value="1"/>
</dbReference>
<dbReference type="RefSeq" id="WP_008673032.1">
    <property type="nucleotide sequence ID" value="NZ_ANOH01000003.1"/>
</dbReference>
<dbReference type="GO" id="GO:0008081">
    <property type="term" value="F:phosphoric diester hydrolase activity"/>
    <property type="evidence" value="ECO:0007669"/>
    <property type="project" value="TreeGrafter"/>
</dbReference>
<dbReference type="PATRIC" id="fig|1263870.3.peg.26"/>
<evidence type="ECO:0000313" key="8">
    <source>
        <dbReference type="Proteomes" id="UP000011885"/>
    </source>
</evidence>
<organism evidence="7 8">
    <name type="scientific">Rhodopirellula sallentina SM41</name>
    <dbReference type="NCBI Taxonomy" id="1263870"/>
    <lineage>
        <taxon>Bacteria</taxon>
        <taxon>Pseudomonadati</taxon>
        <taxon>Planctomycetota</taxon>
        <taxon>Planctomycetia</taxon>
        <taxon>Pirellulales</taxon>
        <taxon>Pirellulaceae</taxon>
        <taxon>Rhodopirellula</taxon>
    </lineage>
</organism>
<evidence type="ECO:0000256" key="3">
    <source>
        <dbReference type="ARBA" id="ARBA00022801"/>
    </source>
</evidence>
<feature type="binding site" evidence="5">
    <location>
        <position position="17"/>
    </location>
    <ligand>
        <name>Mg(2+)</name>
        <dbReference type="ChEBI" id="CHEBI:18420"/>
        <label>1</label>
    </ligand>
</feature>
<protein>
    <submittedName>
        <fullName evidence="7">Exodeoxyribonuclease iii xth</fullName>
    </submittedName>
</protein>
<dbReference type="GO" id="GO:0008311">
    <property type="term" value="F:double-stranded DNA 3'-5' DNA exonuclease activity"/>
    <property type="evidence" value="ECO:0007669"/>
    <property type="project" value="TreeGrafter"/>
</dbReference>
<keyword evidence="3" id="KW-0378">Hydrolase</keyword>
<dbReference type="EMBL" id="ANOH01000003">
    <property type="protein sequence ID" value="EMI58494.1"/>
    <property type="molecule type" value="Genomic_DNA"/>
</dbReference>
<comment type="similarity">
    <text evidence="1">Belongs to the DNA repair enzymes AP/ExoA family.</text>
</comment>
<evidence type="ECO:0000256" key="2">
    <source>
        <dbReference type="ARBA" id="ARBA00022723"/>
    </source>
</evidence>
<dbReference type="InterPro" id="IPR005135">
    <property type="entry name" value="Endo/exonuclease/phosphatase"/>
</dbReference>
<feature type="domain" description="Endonuclease/exonuclease/phosphatase" evidence="6">
    <location>
        <begin position="14"/>
        <end position="85"/>
    </location>
</feature>
<dbReference type="AlphaFoldDB" id="M5UB14"/>
<dbReference type="PANTHER" id="PTHR22748:SF6">
    <property type="entry name" value="DNA-(APURINIC OR APYRIMIDINIC SITE) ENDONUCLEASE"/>
    <property type="match status" value="1"/>
</dbReference>